<dbReference type="Proteomes" id="UP000265618">
    <property type="component" value="Unassembled WGS sequence"/>
</dbReference>
<feature type="region of interest" description="Disordered" evidence="5">
    <location>
        <begin position="380"/>
        <end position="459"/>
    </location>
</feature>
<dbReference type="Pfam" id="PF02891">
    <property type="entry name" value="zf-MIZ"/>
    <property type="match status" value="1"/>
</dbReference>
<comment type="caution">
    <text evidence="7">The sequence shown here is derived from an EMBL/GenBank/DDBJ whole genome shotgun (WGS) entry which is preliminary data.</text>
</comment>
<keyword evidence="1" id="KW-0479">Metal-binding</keyword>
<proteinExistence type="predicted"/>
<feature type="domain" description="SP-RING-type" evidence="6">
    <location>
        <begin position="160"/>
        <end position="241"/>
    </location>
</feature>
<keyword evidence="3" id="KW-0862">Zinc</keyword>
<evidence type="ECO:0000313" key="8">
    <source>
        <dbReference type="Proteomes" id="UP000265618"/>
    </source>
</evidence>
<protein>
    <recommendedName>
        <fullName evidence="6">SP-RING-type domain-containing protein</fullName>
    </recommendedName>
</protein>
<evidence type="ECO:0000256" key="4">
    <source>
        <dbReference type="PROSITE-ProRule" id="PRU00452"/>
    </source>
</evidence>
<dbReference type="EMBL" id="BDIP01000972">
    <property type="protein sequence ID" value="GIQ83239.1"/>
    <property type="molecule type" value="Genomic_DNA"/>
</dbReference>
<dbReference type="PANTHER" id="PTHR10782:SF4">
    <property type="entry name" value="TONALLI, ISOFORM E"/>
    <property type="match status" value="1"/>
</dbReference>
<gene>
    <name evidence="7" type="ORF">KIPB_004530</name>
</gene>
<dbReference type="InterPro" id="IPR004181">
    <property type="entry name" value="Znf_MIZ"/>
</dbReference>
<evidence type="ECO:0000256" key="2">
    <source>
        <dbReference type="ARBA" id="ARBA00022771"/>
    </source>
</evidence>
<evidence type="ECO:0000256" key="5">
    <source>
        <dbReference type="SAM" id="MobiDB-lite"/>
    </source>
</evidence>
<feature type="region of interest" description="Disordered" evidence="5">
    <location>
        <begin position="250"/>
        <end position="306"/>
    </location>
</feature>
<dbReference type="GO" id="GO:0000785">
    <property type="term" value="C:chromatin"/>
    <property type="evidence" value="ECO:0007669"/>
    <property type="project" value="TreeGrafter"/>
</dbReference>
<keyword evidence="2 4" id="KW-0863">Zinc-finger</keyword>
<dbReference type="CDD" id="cd16650">
    <property type="entry name" value="SP-RING_PIAS-like"/>
    <property type="match status" value="1"/>
</dbReference>
<feature type="compositionally biased region" description="Basic and acidic residues" evidence="5">
    <location>
        <begin position="334"/>
        <end position="346"/>
    </location>
</feature>
<dbReference type="InterPro" id="IPR013083">
    <property type="entry name" value="Znf_RING/FYVE/PHD"/>
</dbReference>
<dbReference type="GO" id="GO:0008270">
    <property type="term" value="F:zinc ion binding"/>
    <property type="evidence" value="ECO:0007669"/>
    <property type="project" value="UniProtKB-KW"/>
</dbReference>
<dbReference type="GO" id="GO:0016925">
    <property type="term" value="P:protein sumoylation"/>
    <property type="evidence" value="ECO:0007669"/>
    <property type="project" value="TreeGrafter"/>
</dbReference>
<feature type="region of interest" description="Disordered" evidence="5">
    <location>
        <begin position="103"/>
        <end position="130"/>
    </location>
</feature>
<dbReference type="Gene3D" id="3.30.40.10">
    <property type="entry name" value="Zinc/RING finger domain, C3HC4 (zinc finger)"/>
    <property type="match status" value="1"/>
</dbReference>
<dbReference type="AlphaFoldDB" id="A0A9K3CX30"/>
<dbReference type="OrthoDB" id="28127at2759"/>
<sequence length="459" mass="50832">MQLKGSNHLLCLKGSNHLLELPKNTQYSKCERYVIIYRARERAIDEILDSLTKSDVTRFVPSAFMSSFLAHVYTAHKEGQAAKAAGLTPGEVDPYPSSLGPLTIALPQPPEAKRPAEAAPSQDDPSQWNLGTPSLYDYETSLSSFAKEKAKSAAGDADDDDDDLCIDSLSLPLRDPLTLSRIEVPVRGDQCTHTKCLDLRSFLTHVLEHSVWQCPVCKKGMTIANMQIDAYLEYILALRETRDLDKVEVNPLNGVPDLTPGLVERDEGDGDEESSGWFSGSEDSDSDKEDEDGAGNANAESEPEDEAVLDAQMDSMDSRLARGTGPGGLFQTQEQRERERERERLRVQHLQEQNARILAEVEAERAEDARRLMARQAENQRLQYGIGRPGPHQGYTQQRQPAYNAPRAPPSVPGRAPGRDDEMSFSDDDGYGSRRPYRRPQPPGAAHGTGLEDDPLDFD</sequence>
<keyword evidence="8" id="KW-1185">Reference proteome</keyword>
<evidence type="ECO:0000259" key="6">
    <source>
        <dbReference type="PROSITE" id="PS51044"/>
    </source>
</evidence>
<name>A0A9K3CX30_9EUKA</name>
<evidence type="ECO:0000313" key="7">
    <source>
        <dbReference type="EMBL" id="GIQ83239.1"/>
    </source>
</evidence>
<reference evidence="7 8" key="1">
    <citation type="journal article" date="2018" name="PLoS ONE">
        <title>The draft genome of Kipferlia bialata reveals reductive genome evolution in fornicate parasites.</title>
        <authorList>
            <person name="Tanifuji G."/>
            <person name="Takabayashi S."/>
            <person name="Kume K."/>
            <person name="Takagi M."/>
            <person name="Nakayama T."/>
            <person name="Kamikawa R."/>
            <person name="Inagaki Y."/>
            <person name="Hashimoto T."/>
        </authorList>
    </citation>
    <scope>NUCLEOTIDE SEQUENCE [LARGE SCALE GENOMIC DNA]</scope>
    <source>
        <strain evidence="7">NY0173</strain>
    </source>
</reference>
<dbReference type="PANTHER" id="PTHR10782">
    <property type="entry name" value="ZINC FINGER MIZ DOMAIN-CONTAINING PROTEIN"/>
    <property type="match status" value="1"/>
</dbReference>
<evidence type="ECO:0000256" key="3">
    <source>
        <dbReference type="ARBA" id="ARBA00022833"/>
    </source>
</evidence>
<feature type="compositionally biased region" description="Acidic residues" evidence="5">
    <location>
        <begin position="282"/>
        <end position="293"/>
    </location>
</feature>
<organism evidence="7 8">
    <name type="scientific">Kipferlia bialata</name>
    <dbReference type="NCBI Taxonomy" id="797122"/>
    <lineage>
        <taxon>Eukaryota</taxon>
        <taxon>Metamonada</taxon>
        <taxon>Carpediemonas-like organisms</taxon>
        <taxon>Kipferlia</taxon>
    </lineage>
</organism>
<accession>A0A9K3CX30</accession>
<feature type="region of interest" description="Disordered" evidence="5">
    <location>
        <begin position="318"/>
        <end position="347"/>
    </location>
</feature>
<dbReference type="GO" id="GO:0061665">
    <property type="term" value="F:SUMO ligase activity"/>
    <property type="evidence" value="ECO:0007669"/>
    <property type="project" value="TreeGrafter"/>
</dbReference>
<evidence type="ECO:0000256" key="1">
    <source>
        <dbReference type="ARBA" id="ARBA00022723"/>
    </source>
</evidence>
<dbReference type="PROSITE" id="PS51044">
    <property type="entry name" value="ZF_SP_RING"/>
    <property type="match status" value="1"/>
</dbReference>